<reference evidence="1" key="1">
    <citation type="submission" date="2022-06" db="EMBL/GenBank/DDBJ databases">
        <title>Phylogenomic reconstructions and comparative analyses of Kickxellomycotina fungi.</title>
        <authorList>
            <person name="Reynolds N.K."/>
            <person name="Stajich J.E."/>
            <person name="Barry K."/>
            <person name="Grigoriev I.V."/>
            <person name="Crous P."/>
            <person name="Smith M.E."/>
        </authorList>
    </citation>
    <scope>NUCLEOTIDE SEQUENCE</scope>
    <source>
        <strain evidence="1">RSA 2271</strain>
    </source>
</reference>
<feature type="non-terminal residue" evidence="1">
    <location>
        <position position="70"/>
    </location>
</feature>
<name>A0ACC1HSC2_9FUNG</name>
<dbReference type="EMBL" id="JAMZIH010000367">
    <property type="protein sequence ID" value="KAJ1679460.1"/>
    <property type="molecule type" value="Genomic_DNA"/>
</dbReference>
<sequence>MFREIPLSRGQQRLVIDKVARLLENLDLNEVPPLIYQLLLFVRKNDKCLVLDPIISFFSRLEDKVHNGRS</sequence>
<evidence type="ECO:0000313" key="1">
    <source>
        <dbReference type="EMBL" id="KAJ1679460.1"/>
    </source>
</evidence>
<keyword evidence="2" id="KW-1185">Reference proteome</keyword>
<comment type="caution">
    <text evidence="1">The sequence shown here is derived from an EMBL/GenBank/DDBJ whole genome shotgun (WGS) entry which is preliminary data.</text>
</comment>
<accession>A0ACC1HSC2</accession>
<gene>
    <name evidence="1" type="ORF">EV182_002003</name>
</gene>
<organism evidence="1 2">
    <name type="scientific">Spiromyces aspiralis</name>
    <dbReference type="NCBI Taxonomy" id="68401"/>
    <lineage>
        <taxon>Eukaryota</taxon>
        <taxon>Fungi</taxon>
        <taxon>Fungi incertae sedis</taxon>
        <taxon>Zoopagomycota</taxon>
        <taxon>Kickxellomycotina</taxon>
        <taxon>Kickxellomycetes</taxon>
        <taxon>Kickxellales</taxon>
        <taxon>Kickxellaceae</taxon>
        <taxon>Spiromyces</taxon>
    </lineage>
</organism>
<evidence type="ECO:0000313" key="2">
    <source>
        <dbReference type="Proteomes" id="UP001145114"/>
    </source>
</evidence>
<protein>
    <submittedName>
        <fullName evidence="1">Uncharacterized protein</fullName>
    </submittedName>
</protein>
<dbReference type="Proteomes" id="UP001145114">
    <property type="component" value="Unassembled WGS sequence"/>
</dbReference>
<proteinExistence type="predicted"/>